<dbReference type="GO" id="GO:0003677">
    <property type="term" value="F:DNA binding"/>
    <property type="evidence" value="ECO:0007669"/>
    <property type="project" value="UniProtKB-KW"/>
</dbReference>
<dbReference type="Pfam" id="PF00717">
    <property type="entry name" value="Peptidase_S24"/>
    <property type="match status" value="1"/>
</dbReference>
<dbReference type="AlphaFoldDB" id="A0A2K9NFX4"/>
<keyword evidence="5" id="KW-1185">Reference proteome</keyword>
<protein>
    <submittedName>
        <fullName evidence="4">Peptidase S24</fullName>
    </submittedName>
</protein>
<dbReference type="SUPFAM" id="SSF51306">
    <property type="entry name" value="LexA/Signal peptidase"/>
    <property type="match status" value="1"/>
</dbReference>
<keyword evidence="1" id="KW-0805">Transcription regulation</keyword>
<gene>
    <name evidence="4" type="ORF">C0V82_16240</name>
</gene>
<dbReference type="PANTHER" id="PTHR40661:SF1">
    <property type="entry name" value="HTH CRO_C1-TYPE DOMAIN-CONTAINING PROTEIN"/>
    <property type="match status" value="1"/>
</dbReference>
<evidence type="ECO:0000313" key="4">
    <source>
        <dbReference type="EMBL" id="AUN31978.1"/>
    </source>
</evidence>
<dbReference type="Proteomes" id="UP000234752">
    <property type="component" value="Chromosome eg_2"/>
</dbReference>
<dbReference type="PANTHER" id="PTHR40661">
    <property type="match status" value="1"/>
</dbReference>
<name>A0A2K9NFX4_9PROT</name>
<dbReference type="RefSeq" id="WP_102113532.1">
    <property type="nucleotide sequence ID" value="NZ_BMGN01000012.1"/>
</dbReference>
<dbReference type="InterPro" id="IPR036286">
    <property type="entry name" value="LexA/Signal_pep-like_sf"/>
</dbReference>
<evidence type="ECO:0000256" key="3">
    <source>
        <dbReference type="ARBA" id="ARBA00023163"/>
    </source>
</evidence>
<keyword evidence="3" id="KW-0804">Transcription</keyword>
<dbReference type="KEGG" id="ncb:C0V82_16240"/>
<proteinExistence type="predicted"/>
<dbReference type="Gene3D" id="2.10.109.10">
    <property type="entry name" value="Umud Fragment, subunit A"/>
    <property type="match status" value="1"/>
</dbReference>
<evidence type="ECO:0000313" key="5">
    <source>
        <dbReference type="Proteomes" id="UP000234752"/>
    </source>
</evidence>
<sequence length="237" mass="25941">MELDQPRLNILRLIADSESDMANVSKAVGKSHSYLQQYIKRGSPRHLPEDVREALAKFFAVDEALFRSGDASVKAAAEKWGDGGDDRDPPAAAQAPEFNDAISELDIRASAGPGALVESDIEAVIDHWRIPPAVLRNQTASTTGSLKIITVKGDSMAPDFMPGERVLVDTADKLPSPAGVFVLWDGFGLVIKRVEMIPYSNPPMARLISRNSQFQAYECLAEEVQISGRVIGKWHWT</sequence>
<keyword evidence="2" id="KW-0238">DNA-binding</keyword>
<reference evidence="4 5" key="1">
    <citation type="submission" date="2017-12" db="EMBL/GenBank/DDBJ databases">
        <title>Genomes of bacteria within cyanobacterial aggregates.</title>
        <authorList>
            <person name="Cai H."/>
        </authorList>
    </citation>
    <scope>NUCLEOTIDE SEQUENCE [LARGE SCALE GENOMIC DNA]</scope>
    <source>
        <strain evidence="4 5">TH16</strain>
    </source>
</reference>
<organism evidence="4 5">
    <name type="scientific">Niveispirillum cyanobacteriorum</name>
    <dbReference type="NCBI Taxonomy" id="1612173"/>
    <lineage>
        <taxon>Bacteria</taxon>
        <taxon>Pseudomonadati</taxon>
        <taxon>Pseudomonadota</taxon>
        <taxon>Alphaproteobacteria</taxon>
        <taxon>Rhodospirillales</taxon>
        <taxon>Azospirillaceae</taxon>
        <taxon>Niveispirillum</taxon>
    </lineage>
</organism>
<evidence type="ECO:0000256" key="1">
    <source>
        <dbReference type="ARBA" id="ARBA00023015"/>
    </source>
</evidence>
<dbReference type="EMBL" id="CP025612">
    <property type="protein sequence ID" value="AUN31978.1"/>
    <property type="molecule type" value="Genomic_DNA"/>
</dbReference>
<evidence type="ECO:0000256" key="2">
    <source>
        <dbReference type="ARBA" id="ARBA00023125"/>
    </source>
</evidence>
<dbReference type="InterPro" id="IPR015927">
    <property type="entry name" value="Peptidase_S24_S26A/B/C"/>
</dbReference>
<dbReference type="CDD" id="cd06529">
    <property type="entry name" value="S24_LexA-like"/>
    <property type="match status" value="1"/>
</dbReference>
<dbReference type="InterPro" id="IPR039418">
    <property type="entry name" value="LexA-like"/>
</dbReference>
<accession>A0A2K9NFX4</accession>
<dbReference type="OrthoDB" id="528805at2"/>